<name>A0A1E9PQ67_9LACT</name>
<dbReference type="Proteomes" id="UP001069047">
    <property type="component" value="Unassembled WGS sequence"/>
</dbReference>
<protein>
    <submittedName>
        <fullName evidence="1">HAD hydrolase-like protein</fullName>
    </submittedName>
</protein>
<reference evidence="2" key="3">
    <citation type="submission" date="2024-02" db="EMBL/GenBank/DDBJ databases">
        <authorList>
            <person name="Choi B."/>
        </authorList>
    </citation>
    <scope>NUCLEOTIDE SEQUENCE</scope>
    <source>
        <strain evidence="2">UMB1016</strain>
    </source>
</reference>
<dbReference type="InterPro" id="IPR036412">
    <property type="entry name" value="HAD-like_sf"/>
</dbReference>
<evidence type="ECO:0000313" key="2">
    <source>
        <dbReference type="EMBL" id="WWC54498.1"/>
    </source>
</evidence>
<evidence type="ECO:0000313" key="1">
    <source>
        <dbReference type="EMBL" id="MCY3087910.1"/>
    </source>
</evidence>
<sequence>MSIIHKNCIIFDMDGLLVNSEIVYHDAWHQSFNDFDIEVPDGLVTSWIGQSARNVHDSLVAICGSDEKAKEVRSYRETLFLDLLLKIMSN</sequence>
<dbReference type="EMBL" id="JAOTMY010000003">
    <property type="protein sequence ID" value="MCY3087910.1"/>
    <property type="molecule type" value="Genomic_DNA"/>
</dbReference>
<gene>
    <name evidence="2" type="ORF">DBT44_0008970</name>
    <name evidence="1" type="ORF">ODY61_07300</name>
</gene>
<dbReference type="Proteomes" id="UP000250354">
    <property type="component" value="Chromosome"/>
</dbReference>
<dbReference type="GO" id="GO:0016787">
    <property type="term" value="F:hydrolase activity"/>
    <property type="evidence" value="ECO:0007669"/>
    <property type="project" value="UniProtKB-KW"/>
</dbReference>
<dbReference type="EMBL" id="CP145132">
    <property type="protein sequence ID" value="WWC54498.1"/>
    <property type="molecule type" value="Genomic_DNA"/>
</dbReference>
<accession>A0A1E9PQ67</accession>
<dbReference type="SUPFAM" id="SSF56784">
    <property type="entry name" value="HAD-like"/>
    <property type="match status" value="1"/>
</dbReference>
<proteinExistence type="predicted"/>
<dbReference type="AlphaFoldDB" id="A0A1E9PQ67"/>
<keyword evidence="3" id="KW-1185">Reference proteome</keyword>
<evidence type="ECO:0000313" key="3">
    <source>
        <dbReference type="Proteomes" id="UP000250354"/>
    </source>
</evidence>
<dbReference type="InterPro" id="IPR023198">
    <property type="entry name" value="PGP-like_dom2"/>
</dbReference>
<evidence type="ECO:0000313" key="4">
    <source>
        <dbReference type="Proteomes" id="UP001069047"/>
    </source>
</evidence>
<dbReference type="Gene3D" id="1.10.150.240">
    <property type="entry name" value="Putative phosphatase, domain 2"/>
    <property type="match status" value="1"/>
</dbReference>
<organism evidence="1 4">
    <name type="scientific">Aerococcus mictus</name>
    <dbReference type="NCBI Taxonomy" id="2976810"/>
    <lineage>
        <taxon>Bacteria</taxon>
        <taxon>Bacillati</taxon>
        <taxon>Bacillota</taxon>
        <taxon>Bacilli</taxon>
        <taxon>Lactobacillales</taxon>
        <taxon>Aerococcaceae</taxon>
        <taxon>Aerococcus</taxon>
    </lineage>
</organism>
<accession>A0A9Q4DFH5</accession>
<dbReference type="GeneID" id="86859302"/>
<reference evidence="2 3" key="1">
    <citation type="journal article" date="2020" name="J. Bacteriol.">
        <title>Aerococcus urinae Isolated from Women with Lower Urinary Tract Symptoms: In Vitro Aggregation and Genome Analysis.</title>
        <authorList>
            <person name="Hilt E.E."/>
            <person name="Putonti C."/>
            <person name="Thomas-White K."/>
            <person name="Lewis A.L."/>
            <person name="Visick K.L."/>
            <person name="Gilbert N.M."/>
            <person name="Wolfe A.J."/>
        </authorList>
    </citation>
    <scope>NUCLEOTIDE SEQUENCE [LARGE SCALE GENOMIC DNA]</scope>
    <source>
        <strain evidence="2 3">UMB1016</strain>
    </source>
</reference>
<dbReference type="RefSeq" id="WP_041705819.1">
    <property type="nucleotide sequence ID" value="NZ_CAJHLJ010000004.1"/>
</dbReference>
<reference evidence="1" key="2">
    <citation type="submission" date="2022-09" db="EMBL/GenBank/DDBJ databases">
        <title>Aerococcus urinae taxonomy study.</title>
        <authorList>
            <person name="Christensen J."/>
            <person name="Senneby E."/>
        </authorList>
    </citation>
    <scope>NUCLEOTIDE SEQUENCE</scope>
    <source>
        <strain evidence="1">LUND-41-B12</strain>
    </source>
</reference>
<dbReference type="InterPro" id="IPR023214">
    <property type="entry name" value="HAD_sf"/>
</dbReference>
<dbReference type="Gene3D" id="3.40.50.1000">
    <property type="entry name" value="HAD superfamily/HAD-like"/>
    <property type="match status" value="1"/>
</dbReference>
<keyword evidence="1" id="KW-0378">Hydrolase</keyword>